<proteinExistence type="predicted"/>
<name>A0A2W6PGQ6_9BACL</name>
<dbReference type="Proteomes" id="UP000249204">
    <property type="component" value="Unassembled WGS sequence"/>
</dbReference>
<reference evidence="1 2" key="1">
    <citation type="submission" date="2018-06" db="EMBL/GenBank/DDBJ databases">
        <title>Isolation of heavy metals resistant Paenibacillus silvae NC2 from Gold-Copper mine in ZiJin, China.</title>
        <authorList>
            <person name="Xu J."/>
            <person name="Mazhar H.S."/>
            <person name="Rensing C."/>
        </authorList>
    </citation>
    <scope>NUCLEOTIDE SEQUENCE [LARGE SCALE GENOMIC DNA]</scope>
    <source>
        <strain evidence="1 2">NC2</strain>
    </source>
</reference>
<gene>
    <name evidence="1" type="ORF">DN757_01380</name>
</gene>
<evidence type="ECO:0000313" key="2">
    <source>
        <dbReference type="Proteomes" id="UP000249204"/>
    </source>
</evidence>
<protein>
    <submittedName>
        <fullName evidence="1">Uncharacterized protein</fullName>
    </submittedName>
</protein>
<comment type="caution">
    <text evidence="1">The sequence shown here is derived from an EMBL/GenBank/DDBJ whole genome shotgun (WGS) entry which is preliminary data.</text>
</comment>
<organism evidence="1 2">
    <name type="scientific">Paenibacillus silvae</name>
    <dbReference type="NCBI Taxonomy" id="1325358"/>
    <lineage>
        <taxon>Bacteria</taxon>
        <taxon>Bacillati</taxon>
        <taxon>Bacillota</taxon>
        <taxon>Bacilli</taxon>
        <taxon>Bacillales</taxon>
        <taxon>Paenibacillaceae</taxon>
        <taxon>Paenibacillus</taxon>
    </lineage>
</organism>
<evidence type="ECO:0000313" key="1">
    <source>
        <dbReference type="EMBL" id="PZT57336.1"/>
    </source>
</evidence>
<dbReference type="EMBL" id="QKWW01000006">
    <property type="protein sequence ID" value="PZT57336.1"/>
    <property type="molecule type" value="Genomic_DNA"/>
</dbReference>
<sequence length="103" mass="12083">MSEIKYVDIKEFREKGYLFELNRKFLHPLGMALEVKIDDNGKEILGGVWDYREDPEGMLYDDKTMKSKKSAEKAAHIEREFDQKATHRAKEYGFVIQPLLNSL</sequence>
<accession>A0A2W6PGQ6</accession>
<dbReference type="AlphaFoldDB" id="A0A2W6PGQ6"/>
<dbReference type="RefSeq" id="WP_111268488.1">
    <property type="nucleotide sequence ID" value="NZ_QKWW01000006.1"/>
</dbReference>